<reference evidence="1 2" key="1">
    <citation type="submission" date="2019-10" db="EMBL/GenBank/DDBJ databases">
        <title>Deinococcus sp. isolated from soil.</title>
        <authorList>
            <person name="Li Y."/>
            <person name="Wang J."/>
        </authorList>
    </citation>
    <scope>NUCLEOTIDE SEQUENCE [LARGE SCALE GENOMIC DNA]</scope>
    <source>
        <strain evidence="1 2">SDU3-2</strain>
    </source>
</reference>
<proteinExistence type="predicted"/>
<comment type="caution">
    <text evidence="1">The sequence shown here is derived from an EMBL/GenBank/DDBJ whole genome shotgun (WGS) entry which is preliminary data.</text>
</comment>
<accession>A0A7X1NZZ7</accession>
<sequence>MKNVVLPALLLGVAAAQPVGTVSRMEPDPASRQQISRDARAFSQDTCTGKYTLEFRNSTPDRVKAEATKVYQQSLNMVRAGVGHIVWKAKAAPGGGGDLVASVLIEGETRYLKVTTGELNGLPAVVLAGCVVQARKR</sequence>
<keyword evidence="2" id="KW-1185">Reference proteome</keyword>
<dbReference type="EMBL" id="WBSL01000029">
    <property type="protein sequence ID" value="MPY68421.1"/>
    <property type="molecule type" value="Genomic_DNA"/>
</dbReference>
<evidence type="ECO:0000313" key="1">
    <source>
        <dbReference type="EMBL" id="MPY68421.1"/>
    </source>
</evidence>
<dbReference type="Proteomes" id="UP000484842">
    <property type="component" value="Unassembled WGS sequence"/>
</dbReference>
<organism evidence="1 2">
    <name type="scientific">Deinococcus terrestris</name>
    <dbReference type="NCBI Taxonomy" id="2651870"/>
    <lineage>
        <taxon>Bacteria</taxon>
        <taxon>Thermotogati</taxon>
        <taxon>Deinococcota</taxon>
        <taxon>Deinococci</taxon>
        <taxon>Deinococcales</taxon>
        <taxon>Deinococcaceae</taxon>
        <taxon>Deinococcus</taxon>
    </lineage>
</organism>
<dbReference type="AlphaFoldDB" id="A0A7X1NZZ7"/>
<evidence type="ECO:0000313" key="2">
    <source>
        <dbReference type="Proteomes" id="UP000484842"/>
    </source>
</evidence>
<gene>
    <name evidence="1" type="ORF">F8S09_17360</name>
</gene>
<name>A0A7X1NZZ7_9DEIO</name>
<dbReference type="RefSeq" id="WP_152872682.1">
    <property type="nucleotide sequence ID" value="NZ_WBSL01000029.1"/>
</dbReference>
<protein>
    <submittedName>
        <fullName evidence="1">Uncharacterized protein</fullName>
    </submittedName>
</protein>